<keyword evidence="2" id="KW-0378">Hydrolase</keyword>
<dbReference type="RefSeq" id="WP_121131463.1">
    <property type="nucleotide sequence ID" value="NZ_JBHUFK010000065.1"/>
</dbReference>
<organism evidence="6 7">
    <name type="scientific">Oceanobacillus bengalensis</name>
    <dbReference type="NCBI Taxonomy" id="1435466"/>
    <lineage>
        <taxon>Bacteria</taxon>
        <taxon>Bacillati</taxon>
        <taxon>Bacillota</taxon>
        <taxon>Bacilli</taxon>
        <taxon>Bacillales</taxon>
        <taxon>Bacillaceae</taxon>
        <taxon>Oceanobacillus</taxon>
    </lineage>
</organism>
<evidence type="ECO:0000256" key="1">
    <source>
        <dbReference type="ARBA" id="ARBA00011063"/>
    </source>
</evidence>
<dbReference type="Pfam" id="PF01451">
    <property type="entry name" value="LMWPc"/>
    <property type="match status" value="1"/>
</dbReference>
<sequence length="200" mass="23410">MRILFVCTGNTCRSPMAEGLLKHKMPEIEVQSAGIYAGENQQANEKAIQVLRKRHISINHRTQAVGRDLLEWAEIVLTMTSGHKRSMMLDFPDYQEKIFTLKEYVAEGDKEIWKEVIQAYANLEEKRLKIVQEQRQKKNQVHFNQIVEDYLQDDINHIRSLESNLINYDISDPFGGDIRTYEATLEELDQYIELLIKKIK</sequence>
<evidence type="ECO:0000256" key="2">
    <source>
        <dbReference type="ARBA" id="ARBA00022801"/>
    </source>
</evidence>
<dbReference type="InterPro" id="IPR050438">
    <property type="entry name" value="LMW_PTPase"/>
</dbReference>
<dbReference type="CDD" id="cd16344">
    <property type="entry name" value="LMWPAP"/>
    <property type="match status" value="1"/>
</dbReference>
<comment type="caution">
    <text evidence="6">The sequence shown here is derived from an EMBL/GenBank/DDBJ whole genome shotgun (WGS) entry which is preliminary data.</text>
</comment>
<dbReference type="InterPro" id="IPR017867">
    <property type="entry name" value="Tyr_phospatase_low_mol_wt"/>
</dbReference>
<dbReference type="InterPro" id="IPR036196">
    <property type="entry name" value="Ptyr_pPase_sf"/>
</dbReference>
<proteinExistence type="inferred from homology"/>
<evidence type="ECO:0000256" key="4">
    <source>
        <dbReference type="PIRSR" id="PIRSR617867-1"/>
    </source>
</evidence>
<feature type="active site" description="Nucleophile" evidence="4">
    <location>
        <position position="7"/>
    </location>
</feature>
<reference evidence="6 7" key="1">
    <citation type="journal article" date="2015" name="Antonie Van Leeuwenhoek">
        <title>Oceanobacillus bengalensis sp. nov., a bacterium isolated from seawater of the Bay of Bengal.</title>
        <authorList>
            <person name="Yongchang O."/>
            <person name="Xiang W."/>
            <person name="Wang G."/>
        </authorList>
    </citation>
    <scope>NUCLEOTIDE SEQUENCE [LARGE SCALE GENOMIC DNA]</scope>
    <source>
        <strain evidence="6 7">MCCC 1K00260</strain>
    </source>
</reference>
<dbReference type="AlphaFoldDB" id="A0A494YYT1"/>
<dbReference type="PRINTS" id="PR00719">
    <property type="entry name" value="LMWPTPASE"/>
</dbReference>
<dbReference type="Proteomes" id="UP000281813">
    <property type="component" value="Unassembled WGS sequence"/>
</dbReference>
<feature type="active site" description="Nucleophile" evidence="4">
    <location>
        <position position="13"/>
    </location>
</feature>
<evidence type="ECO:0000313" key="6">
    <source>
        <dbReference type="EMBL" id="RKQ15371.1"/>
    </source>
</evidence>
<dbReference type="EMBL" id="RBZO01000014">
    <property type="protein sequence ID" value="RKQ15371.1"/>
    <property type="molecule type" value="Genomic_DNA"/>
</dbReference>
<dbReference type="PANTHER" id="PTHR11717:SF31">
    <property type="entry name" value="LOW MOLECULAR WEIGHT PROTEIN-TYROSINE-PHOSPHATASE ETP-RELATED"/>
    <property type="match status" value="1"/>
</dbReference>
<dbReference type="SMART" id="SM00226">
    <property type="entry name" value="LMWPc"/>
    <property type="match status" value="1"/>
</dbReference>
<accession>A0A494YYT1</accession>
<comment type="similarity">
    <text evidence="1">Belongs to the low molecular weight phosphotyrosine protein phosphatase family.</text>
</comment>
<keyword evidence="7" id="KW-1185">Reference proteome</keyword>
<dbReference type="GO" id="GO:0004725">
    <property type="term" value="F:protein tyrosine phosphatase activity"/>
    <property type="evidence" value="ECO:0007669"/>
    <property type="project" value="InterPro"/>
</dbReference>
<gene>
    <name evidence="6" type="ORF">D8M05_10250</name>
</gene>
<dbReference type="OrthoDB" id="9784339at2"/>
<protein>
    <submittedName>
        <fullName evidence="6">Low molecular weight protein arginine phosphatase</fullName>
    </submittedName>
</protein>
<evidence type="ECO:0000259" key="5">
    <source>
        <dbReference type="SMART" id="SM00226"/>
    </source>
</evidence>
<evidence type="ECO:0000313" key="7">
    <source>
        <dbReference type="Proteomes" id="UP000281813"/>
    </source>
</evidence>
<dbReference type="InterPro" id="IPR023485">
    <property type="entry name" value="Ptyr_pPase"/>
</dbReference>
<keyword evidence="3" id="KW-0904">Protein phosphatase</keyword>
<dbReference type="SUPFAM" id="SSF52788">
    <property type="entry name" value="Phosphotyrosine protein phosphatases I"/>
    <property type="match status" value="1"/>
</dbReference>
<feature type="domain" description="Phosphotyrosine protein phosphatase I" evidence="5">
    <location>
        <begin position="1"/>
        <end position="198"/>
    </location>
</feature>
<dbReference type="PANTHER" id="PTHR11717">
    <property type="entry name" value="LOW MOLECULAR WEIGHT PROTEIN TYROSINE PHOSPHATASE"/>
    <property type="match status" value="1"/>
</dbReference>
<evidence type="ECO:0000256" key="3">
    <source>
        <dbReference type="ARBA" id="ARBA00022912"/>
    </source>
</evidence>
<dbReference type="Gene3D" id="3.40.50.2300">
    <property type="match status" value="1"/>
</dbReference>
<name>A0A494YYT1_9BACI</name>